<dbReference type="EMBL" id="BAUW01000003">
    <property type="protein sequence ID" value="GAE43795.1"/>
    <property type="molecule type" value="Genomic_DNA"/>
</dbReference>
<dbReference type="InterPro" id="IPR017896">
    <property type="entry name" value="4Fe4S_Fe-S-bd"/>
</dbReference>
<dbReference type="SUPFAM" id="SSF54862">
    <property type="entry name" value="4Fe-4S ferredoxins"/>
    <property type="match status" value="1"/>
</dbReference>
<name>W4RH86_9BACI</name>
<evidence type="ECO:0000259" key="1">
    <source>
        <dbReference type="PROSITE" id="PS51379"/>
    </source>
</evidence>
<comment type="caution">
    <text evidence="2">The sequence shown here is derived from an EMBL/GenBank/DDBJ whole genome shotgun (WGS) entry which is preliminary data.</text>
</comment>
<evidence type="ECO:0000313" key="2">
    <source>
        <dbReference type="EMBL" id="GAE43795.1"/>
    </source>
</evidence>
<dbReference type="Proteomes" id="UP000018949">
    <property type="component" value="Unassembled WGS sequence"/>
</dbReference>
<feature type="domain" description="4Fe-4S ferredoxin-type" evidence="1">
    <location>
        <begin position="89"/>
        <end position="118"/>
    </location>
</feature>
<protein>
    <submittedName>
        <fullName evidence="2">Molybdopterin oxidoreductase</fullName>
    </submittedName>
</protein>
<keyword evidence="3" id="KW-1185">Reference proteome</keyword>
<gene>
    <name evidence="2" type="ORF">JCM21738_455</name>
</gene>
<dbReference type="InterPro" id="IPR031604">
    <property type="entry name" value="Ferredoxin_N"/>
</dbReference>
<dbReference type="eggNOG" id="COG0437">
    <property type="taxonomic scope" value="Bacteria"/>
</dbReference>
<dbReference type="PROSITE" id="PS51379">
    <property type="entry name" value="4FE4S_FER_2"/>
    <property type="match status" value="1"/>
</dbReference>
<sequence length="207" mass="23039">MGLFSNEKKVDYDKIVDKMVPDAKKEMDESQYDTDLGLNMARDARKVISGKLKIEDFHKVYSSSLTKEFGNYYASADGPDIRKGDGPKWAMIIDLKKCVGCDTCTVSCKAENRTPPGISYNVVMESLEGEFPNIKQSTCQGRACSVTNRHVHRFVRQERLIKWRTGLSQSTMTAASAAVTASLLVLMERVPLILATATNRKCKGPMT</sequence>
<accession>W4RH86</accession>
<dbReference type="Gene3D" id="3.30.70.20">
    <property type="match status" value="1"/>
</dbReference>
<evidence type="ECO:0000313" key="3">
    <source>
        <dbReference type="Proteomes" id="UP000018949"/>
    </source>
</evidence>
<proteinExistence type="predicted"/>
<reference evidence="2 3" key="1">
    <citation type="submission" date="2013-12" db="EMBL/GenBank/DDBJ databases">
        <title>NBRP : Genome information of microbial organism related human and environment.</title>
        <authorList>
            <person name="Hattori M."/>
            <person name="Oshima K."/>
            <person name="Inaba H."/>
            <person name="Suda W."/>
            <person name="Sakamoto M."/>
            <person name="Iino T."/>
            <person name="Kitahara M."/>
            <person name="Oshida Y."/>
            <person name="Iida T."/>
            <person name="Kudo T."/>
            <person name="Itoh T."/>
            <person name="Ahmed I."/>
            <person name="Ohkuma M."/>
        </authorList>
    </citation>
    <scope>NUCLEOTIDE SEQUENCE [LARGE SCALE GENOMIC DNA]</scope>
    <source>
        <strain evidence="2 3">JCM 21738</strain>
    </source>
</reference>
<dbReference type="Pfam" id="PF16947">
    <property type="entry name" value="Ferredoxin_N"/>
    <property type="match status" value="1"/>
</dbReference>
<dbReference type="AlphaFoldDB" id="W4RH86"/>
<organism evidence="2 3">
    <name type="scientific">Mesobacillus boroniphilus JCM 21738</name>
    <dbReference type="NCBI Taxonomy" id="1294265"/>
    <lineage>
        <taxon>Bacteria</taxon>
        <taxon>Bacillati</taxon>
        <taxon>Bacillota</taxon>
        <taxon>Bacilli</taxon>
        <taxon>Bacillales</taxon>
        <taxon>Bacillaceae</taxon>
        <taxon>Mesobacillus</taxon>
    </lineage>
</organism>